<protein>
    <recommendedName>
        <fullName evidence="7">VTT domain-containing protein</fullName>
    </recommendedName>
</protein>
<evidence type="ECO:0000259" key="7">
    <source>
        <dbReference type="Pfam" id="PF09335"/>
    </source>
</evidence>
<reference evidence="8 9" key="1">
    <citation type="journal article" date="2016" name="Environ. Microbiol.">
        <title>Genomic resolution of a cold subsurface aquifer community provides metabolic insights for novel microbes adapted to high CO concentrations.</title>
        <authorList>
            <person name="Probst A.J."/>
            <person name="Castelle C.J."/>
            <person name="Singh A."/>
            <person name="Brown C.T."/>
            <person name="Anantharaman K."/>
            <person name="Sharon I."/>
            <person name="Hug L.A."/>
            <person name="Burstein D."/>
            <person name="Emerson J.B."/>
            <person name="Thomas B.C."/>
            <person name="Banfield J.F."/>
        </authorList>
    </citation>
    <scope>NUCLEOTIDE SEQUENCE [LARGE SCALE GENOMIC DNA]</scope>
    <source>
        <strain evidence="8">CG2_30_43_9</strain>
    </source>
</reference>
<dbReference type="InterPro" id="IPR032816">
    <property type="entry name" value="VTT_dom"/>
</dbReference>
<evidence type="ECO:0000256" key="6">
    <source>
        <dbReference type="SAM" id="Phobius"/>
    </source>
</evidence>
<feature type="transmembrane region" description="Helical" evidence="6">
    <location>
        <begin position="166"/>
        <end position="185"/>
    </location>
</feature>
<organism evidence="8 9">
    <name type="scientific">Candidatus Nomurabacteria bacterium CG2_30_43_9</name>
    <dbReference type="NCBI Taxonomy" id="1805283"/>
    <lineage>
        <taxon>Bacteria</taxon>
        <taxon>Candidatus Nomuraibacteriota</taxon>
    </lineage>
</organism>
<keyword evidence="3 6" id="KW-0812">Transmembrane</keyword>
<dbReference type="PANTHER" id="PTHR42709">
    <property type="entry name" value="ALKALINE PHOSPHATASE LIKE PROTEIN"/>
    <property type="match status" value="1"/>
</dbReference>
<dbReference type="AlphaFoldDB" id="A0A1J5FZQ9"/>
<dbReference type="EMBL" id="MNYX01000033">
    <property type="protein sequence ID" value="OIP65789.1"/>
    <property type="molecule type" value="Genomic_DNA"/>
</dbReference>
<dbReference type="GO" id="GO:0005886">
    <property type="term" value="C:plasma membrane"/>
    <property type="evidence" value="ECO:0007669"/>
    <property type="project" value="UniProtKB-SubCell"/>
</dbReference>
<dbReference type="InterPro" id="IPR051311">
    <property type="entry name" value="DedA_domain"/>
</dbReference>
<evidence type="ECO:0000256" key="2">
    <source>
        <dbReference type="ARBA" id="ARBA00022475"/>
    </source>
</evidence>
<dbReference type="Pfam" id="PF09335">
    <property type="entry name" value="VTT_dom"/>
    <property type="match status" value="1"/>
</dbReference>
<feature type="transmembrane region" description="Helical" evidence="6">
    <location>
        <begin position="132"/>
        <end position="154"/>
    </location>
</feature>
<keyword evidence="2" id="KW-1003">Cell membrane</keyword>
<evidence type="ECO:0000313" key="9">
    <source>
        <dbReference type="Proteomes" id="UP000182059"/>
    </source>
</evidence>
<evidence type="ECO:0000256" key="5">
    <source>
        <dbReference type="ARBA" id="ARBA00023136"/>
    </source>
</evidence>
<feature type="domain" description="VTT" evidence="7">
    <location>
        <begin position="31"/>
        <end position="154"/>
    </location>
</feature>
<keyword evidence="4 6" id="KW-1133">Transmembrane helix</keyword>
<keyword evidence="5 6" id="KW-0472">Membrane</keyword>
<evidence type="ECO:0000256" key="4">
    <source>
        <dbReference type="ARBA" id="ARBA00022989"/>
    </source>
</evidence>
<feature type="transmembrane region" description="Helical" evidence="6">
    <location>
        <begin position="50"/>
        <end position="73"/>
    </location>
</feature>
<evidence type="ECO:0000256" key="3">
    <source>
        <dbReference type="ARBA" id="ARBA00022692"/>
    </source>
</evidence>
<feature type="transmembrane region" description="Helical" evidence="6">
    <location>
        <begin position="18"/>
        <end position="44"/>
    </location>
</feature>
<dbReference type="PANTHER" id="PTHR42709:SF6">
    <property type="entry name" value="UNDECAPRENYL PHOSPHATE TRANSPORTER A"/>
    <property type="match status" value="1"/>
</dbReference>
<evidence type="ECO:0000313" key="8">
    <source>
        <dbReference type="EMBL" id="OIP65789.1"/>
    </source>
</evidence>
<name>A0A1J5FZQ9_9BACT</name>
<comment type="subcellular location">
    <subcellularLocation>
        <location evidence="1">Cell membrane</location>
        <topology evidence="1">Multi-pass membrane protein</topology>
    </subcellularLocation>
</comment>
<feature type="transmembrane region" description="Helical" evidence="6">
    <location>
        <begin position="104"/>
        <end position="126"/>
    </location>
</feature>
<gene>
    <name evidence="8" type="ORF">AUK15_01220</name>
</gene>
<evidence type="ECO:0000256" key="1">
    <source>
        <dbReference type="ARBA" id="ARBA00004651"/>
    </source>
</evidence>
<comment type="caution">
    <text evidence="8">The sequence shown here is derived from an EMBL/GenBank/DDBJ whole genome shotgun (WGS) entry which is preliminary data.</text>
</comment>
<proteinExistence type="predicted"/>
<sequence length="196" mass="21811">MTDTAIEALIQGGSYFTIFMLMIANGAVSFPSSQVLYIIAGYFIARGDLALFLVALVGAIGNTIGNIILYELARKHGRTFIERMKIFPTRELSKVEHAFKKKGAWFVFIGKLLPAIKVFVPITAGLGKFSRVFFSPIMFVASFIWSLGFIYIGYFFGKSADVFGKYAIILVTIATVVVLLFYRYINSPAIVSELER</sequence>
<accession>A0A1J5FZQ9</accession>
<dbReference type="Proteomes" id="UP000182059">
    <property type="component" value="Unassembled WGS sequence"/>
</dbReference>